<gene>
    <name evidence="3" type="ORF">CKAN_02357700</name>
</gene>
<sequence length="95" mass="10844">MKACKWLVKICQDPEFTFLFQVIVSDMKDIKEDLSDFDSDEVVGVYAPMILRTMLARPNCLGILMEVMKNLNPSIMIVTEVEANHNPLQCVVRLP</sequence>
<dbReference type="OrthoDB" id="1731588at2759"/>
<evidence type="ECO:0000256" key="2">
    <source>
        <dbReference type="ARBA" id="ARBA00023163"/>
    </source>
</evidence>
<organism evidence="3 4">
    <name type="scientific">Cinnamomum micranthum f. kanehirae</name>
    <dbReference type="NCBI Taxonomy" id="337451"/>
    <lineage>
        <taxon>Eukaryota</taxon>
        <taxon>Viridiplantae</taxon>
        <taxon>Streptophyta</taxon>
        <taxon>Embryophyta</taxon>
        <taxon>Tracheophyta</taxon>
        <taxon>Spermatophyta</taxon>
        <taxon>Magnoliopsida</taxon>
        <taxon>Magnoliidae</taxon>
        <taxon>Laurales</taxon>
        <taxon>Lauraceae</taxon>
        <taxon>Cinnamomum</taxon>
    </lineage>
</organism>
<dbReference type="STRING" id="337451.A0A3S3N876"/>
<protein>
    <submittedName>
        <fullName evidence="3">DELLA protein RGL1-like protein</fullName>
    </submittedName>
</protein>
<reference evidence="3 4" key="1">
    <citation type="journal article" date="2019" name="Nat. Plants">
        <title>Stout camphor tree genome fills gaps in understanding of flowering plant genome evolution.</title>
        <authorList>
            <person name="Chaw S.M."/>
            <person name="Liu Y.C."/>
            <person name="Wu Y.W."/>
            <person name="Wang H.Y."/>
            <person name="Lin C.I."/>
            <person name="Wu C.S."/>
            <person name="Ke H.M."/>
            <person name="Chang L.Y."/>
            <person name="Hsu C.Y."/>
            <person name="Yang H.T."/>
            <person name="Sudianto E."/>
            <person name="Hsu M.H."/>
            <person name="Wu K.P."/>
            <person name="Wang L.N."/>
            <person name="Leebens-Mack J.H."/>
            <person name="Tsai I.J."/>
        </authorList>
    </citation>
    <scope>NUCLEOTIDE SEQUENCE [LARGE SCALE GENOMIC DNA]</scope>
    <source>
        <strain evidence="4">cv. Chaw 1501</strain>
        <tissue evidence="3">Young leaves</tissue>
    </source>
</reference>
<dbReference type="EMBL" id="QPKB01000010">
    <property type="protein sequence ID" value="RWR94293.1"/>
    <property type="molecule type" value="Genomic_DNA"/>
</dbReference>
<evidence type="ECO:0000313" key="4">
    <source>
        <dbReference type="Proteomes" id="UP000283530"/>
    </source>
</evidence>
<evidence type="ECO:0000256" key="1">
    <source>
        <dbReference type="ARBA" id="ARBA00023015"/>
    </source>
</evidence>
<accession>A0A3S3N876</accession>
<comment type="caution">
    <text evidence="3">The sequence shown here is derived from an EMBL/GenBank/DDBJ whole genome shotgun (WGS) entry which is preliminary data.</text>
</comment>
<evidence type="ECO:0000313" key="3">
    <source>
        <dbReference type="EMBL" id="RWR94293.1"/>
    </source>
</evidence>
<dbReference type="Pfam" id="PF03514">
    <property type="entry name" value="GRAS"/>
    <property type="match status" value="1"/>
</dbReference>
<name>A0A3S3N876_9MAGN</name>
<proteinExistence type="predicted"/>
<keyword evidence="2" id="KW-0804">Transcription</keyword>
<dbReference type="Proteomes" id="UP000283530">
    <property type="component" value="Unassembled WGS sequence"/>
</dbReference>
<keyword evidence="4" id="KW-1185">Reference proteome</keyword>
<dbReference type="InterPro" id="IPR005202">
    <property type="entry name" value="TF_GRAS"/>
</dbReference>
<dbReference type="AlphaFoldDB" id="A0A3S3N876"/>
<keyword evidence="1" id="KW-0805">Transcription regulation</keyword>